<dbReference type="AlphaFoldDB" id="A0A9W8B452"/>
<evidence type="ECO:0000313" key="15">
    <source>
        <dbReference type="Proteomes" id="UP001151582"/>
    </source>
</evidence>
<dbReference type="InterPro" id="IPR050079">
    <property type="entry name" value="DEAD_box_RNA_helicase"/>
</dbReference>
<dbReference type="OrthoDB" id="1191041at2759"/>
<dbReference type="PROSITE" id="PS51195">
    <property type="entry name" value="Q_MOTIF"/>
    <property type="match status" value="1"/>
</dbReference>
<organism evidence="14 15">
    <name type="scientific">Dimargaris verticillata</name>
    <dbReference type="NCBI Taxonomy" id="2761393"/>
    <lineage>
        <taxon>Eukaryota</taxon>
        <taxon>Fungi</taxon>
        <taxon>Fungi incertae sedis</taxon>
        <taxon>Zoopagomycota</taxon>
        <taxon>Kickxellomycotina</taxon>
        <taxon>Dimargaritomycetes</taxon>
        <taxon>Dimargaritales</taxon>
        <taxon>Dimargaritaceae</taxon>
        <taxon>Dimargaris</taxon>
    </lineage>
</organism>
<dbReference type="SMART" id="SM00490">
    <property type="entry name" value="HELICc"/>
    <property type="match status" value="1"/>
</dbReference>
<dbReference type="InterPro" id="IPR014001">
    <property type="entry name" value="Helicase_ATP-bd"/>
</dbReference>
<reference evidence="14" key="1">
    <citation type="submission" date="2022-07" db="EMBL/GenBank/DDBJ databases">
        <title>Phylogenomic reconstructions and comparative analyses of Kickxellomycotina fungi.</title>
        <authorList>
            <person name="Reynolds N.K."/>
            <person name="Stajich J.E."/>
            <person name="Barry K."/>
            <person name="Grigoriev I.V."/>
            <person name="Crous P."/>
            <person name="Smith M.E."/>
        </authorList>
    </citation>
    <scope>NUCLEOTIDE SEQUENCE</scope>
    <source>
        <strain evidence="14">RSA 567</strain>
    </source>
</reference>
<dbReference type="CDD" id="cd17961">
    <property type="entry name" value="DEADc_DDX56"/>
    <property type="match status" value="1"/>
</dbReference>
<comment type="caution">
    <text evidence="14">The sequence shown here is derived from an EMBL/GenBank/DDBJ whole genome shotgun (WGS) entry which is preliminary data.</text>
</comment>
<keyword evidence="3 14" id="KW-0378">Hydrolase</keyword>
<evidence type="ECO:0000256" key="3">
    <source>
        <dbReference type="ARBA" id="ARBA00022801"/>
    </source>
</evidence>
<keyword evidence="15" id="KW-1185">Reference proteome</keyword>
<accession>A0A9W8B452</accession>
<keyword evidence="2" id="KW-0547">Nucleotide-binding</keyword>
<evidence type="ECO:0000256" key="7">
    <source>
        <dbReference type="ARBA" id="ARBA00038041"/>
    </source>
</evidence>
<dbReference type="SMART" id="SM00487">
    <property type="entry name" value="DEXDc"/>
    <property type="match status" value="1"/>
</dbReference>
<dbReference type="GO" id="GO:0005524">
    <property type="term" value="F:ATP binding"/>
    <property type="evidence" value="ECO:0007669"/>
    <property type="project" value="UniProtKB-KW"/>
</dbReference>
<feature type="compositionally biased region" description="Basic residues" evidence="10">
    <location>
        <begin position="584"/>
        <end position="603"/>
    </location>
</feature>
<feature type="compositionally biased region" description="Low complexity" evidence="10">
    <location>
        <begin position="343"/>
        <end position="375"/>
    </location>
</feature>
<feature type="domain" description="DEAD-box RNA helicase Q" evidence="13">
    <location>
        <begin position="11"/>
        <end position="39"/>
    </location>
</feature>
<feature type="region of interest" description="Disordered" evidence="10">
    <location>
        <begin position="334"/>
        <end position="379"/>
    </location>
</feature>
<evidence type="ECO:0000256" key="8">
    <source>
        <dbReference type="ARBA" id="ARBA00047984"/>
    </source>
</evidence>
<feature type="domain" description="Helicase ATP-binding" evidence="11">
    <location>
        <begin position="42"/>
        <end position="226"/>
    </location>
</feature>
<dbReference type="Pfam" id="PF00271">
    <property type="entry name" value="Helicase_C"/>
    <property type="match status" value="2"/>
</dbReference>
<name>A0A9W8B452_9FUNG</name>
<evidence type="ECO:0000256" key="4">
    <source>
        <dbReference type="ARBA" id="ARBA00022806"/>
    </source>
</evidence>
<dbReference type="PANTHER" id="PTHR47959:SF21">
    <property type="entry name" value="DEAD-BOX HELICASE 56"/>
    <property type="match status" value="1"/>
</dbReference>
<dbReference type="PROSITE" id="PS51194">
    <property type="entry name" value="HELICASE_CTER"/>
    <property type="match status" value="1"/>
</dbReference>
<proteinExistence type="inferred from homology"/>
<keyword evidence="4 14" id="KW-0347">Helicase</keyword>
<feature type="domain" description="Helicase C-terminal" evidence="12">
    <location>
        <begin position="237"/>
        <end position="474"/>
    </location>
</feature>
<evidence type="ECO:0000256" key="6">
    <source>
        <dbReference type="ARBA" id="ARBA00022884"/>
    </source>
</evidence>
<feature type="short sequence motif" description="Q motif" evidence="9">
    <location>
        <begin position="11"/>
        <end position="39"/>
    </location>
</feature>
<dbReference type="PROSITE" id="PS51192">
    <property type="entry name" value="HELICASE_ATP_BIND_1"/>
    <property type="match status" value="1"/>
</dbReference>
<gene>
    <name evidence="14" type="primary">DBP9</name>
    <name evidence="14" type="ORF">H4R34_002443</name>
</gene>
<dbReference type="InterPro" id="IPR014014">
    <property type="entry name" value="RNA_helicase_DEAD_Q_motif"/>
</dbReference>
<comment type="similarity">
    <text evidence="7">Belongs to the DEAD box helicase family. DDX56/DBP9 subfamily.</text>
</comment>
<dbReference type="EMBL" id="JANBQB010000167">
    <property type="protein sequence ID" value="KAJ1980462.1"/>
    <property type="molecule type" value="Genomic_DNA"/>
</dbReference>
<protein>
    <recommendedName>
        <fullName evidence="1">RNA helicase</fullName>
        <ecNumber evidence="1">3.6.4.13</ecNumber>
    </recommendedName>
</protein>
<evidence type="ECO:0000256" key="10">
    <source>
        <dbReference type="SAM" id="MobiDB-lite"/>
    </source>
</evidence>
<evidence type="ECO:0000259" key="12">
    <source>
        <dbReference type="PROSITE" id="PS51194"/>
    </source>
</evidence>
<dbReference type="CDD" id="cd18787">
    <property type="entry name" value="SF2_C_DEAD"/>
    <property type="match status" value="1"/>
</dbReference>
<sequence>MAEQQLLDDSQTFASFDLDDRLLRGIANMGFKNPTLVQAAAIPLALEGKDVLARARTGSGKTAAYSLPVLQRLLHIKSLVRPDNPTEYHQVRALVLVPTRELSAQVYDHFKAVLTACPNTLNLANLGDAQSLKLQVPLLKERPDIIITTPHRIVAHLKAGHVALQDSLEYLVVDEADLILSFGHREDMIKLATFLPKICQTMLMSATLTDGVQEIKELLLRNPAILKLQESEDVQRKLTQYSLQCTEDDKYLLIYVLLKLKLLPGKCLIFVNDIDRCYRVKLFLEQFSIQTCVLNSELPFTSRHHIVQEFNRGVYQYLIATDESTLCDYQDLSDHEDDEADETTATTDDVATTTTTTEDPTSAPKEAAAGAATPKKSVRMSDQEYGVARGIDFENAHTVVNFDFPRSVRSYVHRVGRTARGQTKGQSLSFVVPGDQLNSMSRKVSAHDEKVYERVVAYQQKQGQTIKPFVVDPSQLEGFRYRTMGALSMVSRLTVQKARVKDIKRELVNSEKLQSHFQDKPQDLDFLRHDKALQPNRVKAYMSHLPEYMIPKSSELIALVNPAQNDASGIVSAINANGMQKVGAKLKRGERKPKRLGGKRPRGRSNNPLKSFRTTKRK</sequence>
<dbReference type="GO" id="GO:0003724">
    <property type="term" value="F:RNA helicase activity"/>
    <property type="evidence" value="ECO:0007669"/>
    <property type="project" value="UniProtKB-EC"/>
</dbReference>
<evidence type="ECO:0000256" key="2">
    <source>
        <dbReference type="ARBA" id="ARBA00022741"/>
    </source>
</evidence>
<dbReference type="GO" id="GO:0005829">
    <property type="term" value="C:cytosol"/>
    <property type="evidence" value="ECO:0007669"/>
    <property type="project" value="TreeGrafter"/>
</dbReference>
<comment type="catalytic activity">
    <reaction evidence="8">
        <text>ATP + H2O = ADP + phosphate + H(+)</text>
        <dbReference type="Rhea" id="RHEA:13065"/>
        <dbReference type="ChEBI" id="CHEBI:15377"/>
        <dbReference type="ChEBI" id="CHEBI:15378"/>
        <dbReference type="ChEBI" id="CHEBI:30616"/>
        <dbReference type="ChEBI" id="CHEBI:43474"/>
        <dbReference type="ChEBI" id="CHEBI:456216"/>
        <dbReference type="EC" id="3.6.4.13"/>
    </reaction>
</comment>
<dbReference type="Proteomes" id="UP001151582">
    <property type="component" value="Unassembled WGS sequence"/>
</dbReference>
<dbReference type="PANTHER" id="PTHR47959">
    <property type="entry name" value="ATP-DEPENDENT RNA HELICASE RHLE-RELATED"/>
    <property type="match status" value="1"/>
</dbReference>
<dbReference type="Pfam" id="PF00270">
    <property type="entry name" value="DEAD"/>
    <property type="match status" value="1"/>
</dbReference>
<dbReference type="EC" id="3.6.4.13" evidence="1"/>
<evidence type="ECO:0000259" key="11">
    <source>
        <dbReference type="PROSITE" id="PS51192"/>
    </source>
</evidence>
<dbReference type="InterPro" id="IPR011545">
    <property type="entry name" value="DEAD/DEAH_box_helicase_dom"/>
</dbReference>
<dbReference type="InterPro" id="IPR027417">
    <property type="entry name" value="P-loop_NTPase"/>
</dbReference>
<evidence type="ECO:0000256" key="9">
    <source>
        <dbReference type="PROSITE-ProRule" id="PRU00552"/>
    </source>
</evidence>
<dbReference type="InterPro" id="IPR001650">
    <property type="entry name" value="Helicase_C-like"/>
</dbReference>
<dbReference type="Gene3D" id="3.40.50.300">
    <property type="entry name" value="P-loop containing nucleotide triphosphate hydrolases"/>
    <property type="match status" value="2"/>
</dbReference>
<evidence type="ECO:0000259" key="13">
    <source>
        <dbReference type="PROSITE" id="PS51195"/>
    </source>
</evidence>
<keyword evidence="5" id="KW-0067">ATP-binding</keyword>
<dbReference type="GO" id="GO:0003723">
    <property type="term" value="F:RNA binding"/>
    <property type="evidence" value="ECO:0007669"/>
    <property type="project" value="UniProtKB-KW"/>
</dbReference>
<feature type="region of interest" description="Disordered" evidence="10">
    <location>
        <begin position="583"/>
        <end position="618"/>
    </location>
</feature>
<dbReference type="SUPFAM" id="SSF52540">
    <property type="entry name" value="P-loop containing nucleoside triphosphate hydrolases"/>
    <property type="match status" value="2"/>
</dbReference>
<evidence type="ECO:0000256" key="1">
    <source>
        <dbReference type="ARBA" id="ARBA00012552"/>
    </source>
</evidence>
<dbReference type="GO" id="GO:0016787">
    <property type="term" value="F:hydrolase activity"/>
    <property type="evidence" value="ECO:0007669"/>
    <property type="project" value="UniProtKB-KW"/>
</dbReference>
<evidence type="ECO:0000313" key="14">
    <source>
        <dbReference type="EMBL" id="KAJ1980462.1"/>
    </source>
</evidence>
<evidence type="ECO:0000256" key="5">
    <source>
        <dbReference type="ARBA" id="ARBA00022840"/>
    </source>
</evidence>
<keyword evidence="6" id="KW-0694">RNA-binding</keyword>